<dbReference type="NCBIfam" id="TIGR01730">
    <property type="entry name" value="RND_mfp"/>
    <property type="match status" value="1"/>
</dbReference>
<feature type="coiled-coil region" evidence="4">
    <location>
        <begin position="26"/>
        <end position="57"/>
    </location>
</feature>
<evidence type="ECO:0000256" key="1">
    <source>
        <dbReference type="ARBA" id="ARBA00004196"/>
    </source>
</evidence>
<dbReference type="Pfam" id="PF25967">
    <property type="entry name" value="RND-MFP_C"/>
    <property type="match status" value="1"/>
</dbReference>
<dbReference type="PANTHER" id="PTHR30469:SF15">
    <property type="entry name" value="HLYD FAMILY OF SECRETION PROTEINS"/>
    <property type="match status" value="1"/>
</dbReference>
<proteinExistence type="inferred from homology"/>
<dbReference type="PROSITE" id="PS51257">
    <property type="entry name" value="PROKAR_LIPOPROTEIN"/>
    <property type="match status" value="1"/>
</dbReference>
<dbReference type="Gene3D" id="1.10.287.470">
    <property type="entry name" value="Helix hairpin bin"/>
    <property type="match status" value="1"/>
</dbReference>
<dbReference type="Gene3D" id="2.40.50.100">
    <property type="match status" value="1"/>
</dbReference>
<dbReference type="GO" id="GO:0015562">
    <property type="term" value="F:efflux transmembrane transporter activity"/>
    <property type="evidence" value="ECO:0007669"/>
    <property type="project" value="TreeGrafter"/>
</dbReference>
<gene>
    <name evidence="7" type="ORF">SAMN05444266_107176</name>
</gene>
<protein>
    <submittedName>
        <fullName evidence="7">RND family efflux transporter, MFP subunit</fullName>
    </submittedName>
</protein>
<dbReference type="Pfam" id="PF25917">
    <property type="entry name" value="BSH_RND"/>
    <property type="match status" value="1"/>
</dbReference>
<organism evidence="7 8">
    <name type="scientific">Chitinophaga jiangningensis</name>
    <dbReference type="NCBI Taxonomy" id="1419482"/>
    <lineage>
        <taxon>Bacteria</taxon>
        <taxon>Pseudomonadati</taxon>
        <taxon>Bacteroidota</taxon>
        <taxon>Chitinophagia</taxon>
        <taxon>Chitinophagales</taxon>
        <taxon>Chitinophagaceae</taxon>
        <taxon>Chitinophaga</taxon>
    </lineage>
</organism>
<reference evidence="7 8" key="1">
    <citation type="submission" date="2016-11" db="EMBL/GenBank/DDBJ databases">
        <authorList>
            <person name="Jaros S."/>
            <person name="Januszkiewicz K."/>
            <person name="Wedrychowicz H."/>
        </authorList>
    </citation>
    <scope>NUCLEOTIDE SEQUENCE [LARGE SCALE GENOMIC DNA]</scope>
    <source>
        <strain evidence="7 8">DSM 27406</strain>
    </source>
</reference>
<evidence type="ECO:0000259" key="6">
    <source>
        <dbReference type="Pfam" id="PF25967"/>
    </source>
</evidence>
<feature type="domain" description="Multidrug resistance protein MdtA-like C-terminal permuted SH3" evidence="6">
    <location>
        <begin position="303"/>
        <end position="366"/>
    </location>
</feature>
<keyword evidence="4" id="KW-0175">Coiled coil</keyword>
<evidence type="ECO:0000259" key="5">
    <source>
        <dbReference type="Pfam" id="PF25917"/>
    </source>
</evidence>
<dbReference type="InterPro" id="IPR006143">
    <property type="entry name" value="RND_pump_MFP"/>
</dbReference>
<dbReference type="GO" id="GO:1990281">
    <property type="term" value="C:efflux pump complex"/>
    <property type="evidence" value="ECO:0007669"/>
    <property type="project" value="TreeGrafter"/>
</dbReference>
<feature type="domain" description="Multidrug resistance protein MdtA-like barrel-sandwich hybrid" evidence="5">
    <location>
        <begin position="94"/>
        <end position="220"/>
    </location>
</feature>
<dbReference type="STRING" id="1419482.SAMN05444266_107176"/>
<evidence type="ECO:0000313" key="8">
    <source>
        <dbReference type="Proteomes" id="UP000184420"/>
    </source>
</evidence>
<dbReference type="InterPro" id="IPR058627">
    <property type="entry name" value="MdtA-like_C"/>
</dbReference>
<comment type="subcellular location">
    <subcellularLocation>
        <location evidence="1">Cell envelope</location>
    </subcellularLocation>
</comment>
<feature type="coiled-coil region" evidence="4">
    <location>
        <begin position="165"/>
        <end position="192"/>
    </location>
</feature>
<accession>A0A1M7HCI9</accession>
<dbReference type="EMBL" id="FRBL01000007">
    <property type="protein sequence ID" value="SHM26149.1"/>
    <property type="molecule type" value="Genomic_DNA"/>
</dbReference>
<dbReference type="InterPro" id="IPR058625">
    <property type="entry name" value="MdtA-like_BSH"/>
</dbReference>
<dbReference type="SUPFAM" id="SSF111369">
    <property type="entry name" value="HlyD-like secretion proteins"/>
    <property type="match status" value="1"/>
</dbReference>
<evidence type="ECO:0000256" key="3">
    <source>
        <dbReference type="ARBA" id="ARBA00022448"/>
    </source>
</evidence>
<dbReference type="RefSeq" id="WP_073084159.1">
    <property type="nucleotide sequence ID" value="NZ_FRBL01000007.1"/>
</dbReference>
<keyword evidence="8" id="KW-1185">Reference proteome</keyword>
<evidence type="ECO:0000256" key="4">
    <source>
        <dbReference type="SAM" id="Coils"/>
    </source>
</evidence>
<dbReference type="Gene3D" id="2.40.420.20">
    <property type="match status" value="1"/>
</dbReference>
<dbReference type="AlphaFoldDB" id="A0A1M7HCI9"/>
<dbReference type="Gene3D" id="2.40.30.170">
    <property type="match status" value="1"/>
</dbReference>
<dbReference type="PANTHER" id="PTHR30469">
    <property type="entry name" value="MULTIDRUG RESISTANCE PROTEIN MDTA"/>
    <property type="match status" value="1"/>
</dbReference>
<evidence type="ECO:0000256" key="2">
    <source>
        <dbReference type="ARBA" id="ARBA00009477"/>
    </source>
</evidence>
<name>A0A1M7HCI9_9BACT</name>
<evidence type="ECO:0000313" key="7">
    <source>
        <dbReference type="EMBL" id="SHM26149.1"/>
    </source>
</evidence>
<dbReference type="Proteomes" id="UP000184420">
    <property type="component" value="Unassembled WGS sequence"/>
</dbReference>
<keyword evidence="3" id="KW-0813">Transport</keyword>
<sequence length="376" mass="40796">MNTKYFFLLPLTTIIMASCGGTKDSKAAKEKELQQLKAEKAKYLEETNKKIAALETELGTSDSARVKDVVITPVETSSFEHYIDVQGSVDARENVNVSARVPGVITAINVREGQSVSKGQVLAQVDDQVLRANIAEIHTQLDLANTLFQKQQNLWNQKIGSELQYLNAKTNKEALERKLTTMQDQLAQTRIISPISGTVDAVIAKLGDNASPGLPAFRVVNASNLKVTANVAEAYAPLVKTGGPVIINFPDLKREVRTNIGFASRTIDPLSRTINVEVPLKPATDLRPNMAAQLRIIDYSAANAIVIPVGVIQYSAGKPYVIVAATQGGKTVAQRRNIELGRTYNDKAEVKAGLQQGDKIVTTGFQGLNDNDLIKS</sequence>
<comment type="similarity">
    <text evidence="2">Belongs to the membrane fusion protein (MFP) (TC 8.A.1) family.</text>
</comment>